<dbReference type="Pfam" id="PF03466">
    <property type="entry name" value="LysR_substrate"/>
    <property type="match status" value="1"/>
</dbReference>
<gene>
    <name evidence="7" type="ORF">DB32_007470</name>
</gene>
<dbReference type="STRING" id="927083.DB32_007470"/>
<dbReference type="SUPFAM" id="SSF46785">
    <property type="entry name" value="Winged helix' DNA-binding domain"/>
    <property type="match status" value="1"/>
</dbReference>
<dbReference type="Gene3D" id="1.10.10.10">
    <property type="entry name" value="Winged helix-like DNA-binding domain superfamily/Winged helix DNA-binding domain"/>
    <property type="match status" value="1"/>
</dbReference>
<dbReference type="AlphaFoldDB" id="A0A0F6W8V6"/>
<dbReference type="PANTHER" id="PTHR30537">
    <property type="entry name" value="HTH-TYPE TRANSCRIPTIONAL REGULATOR"/>
    <property type="match status" value="1"/>
</dbReference>
<dbReference type="InterPro" id="IPR036388">
    <property type="entry name" value="WH-like_DNA-bd_sf"/>
</dbReference>
<dbReference type="PROSITE" id="PS50931">
    <property type="entry name" value="HTH_LYSR"/>
    <property type="match status" value="1"/>
</dbReference>
<feature type="domain" description="HTH lysR-type" evidence="6">
    <location>
        <begin position="1"/>
        <end position="58"/>
    </location>
</feature>
<dbReference type="Gene3D" id="3.40.190.290">
    <property type="match status" value="1"/>
</dbReference>
<evidence type="ECO:0000259" key="6">
    <source>
        <dbReference type="PROSITE" id="PS50931"/>
    </source>
</evidence>
<evidence type="ECO:0000256" key="2">
    <source>
        <dbReference type="ARBA" id="ARBA00023015"/>
    </source>
</evidence>
<evidence type="ECO:0000256" key="3">
    <source>
        <dbReference type="ARBA" id="ARBA00023125"/>
    </source>
</evidence>
<comment type="similarity">
    <text evidence="1">Belongs to the LysR transcriptional regulatory family.</text>
</comment>
<dbReference type="Pfam" id="PF00126">
    <property type="entry name" value="HTH_1"/>
    <property type="match status" value="1"/>
</dbReference>
<dbReference type="OrthoDB" id="5338251at2"/>
<dbReference type="InterPro" id="IPR036390">
    <property type="entry name" value="WH_DNA-bd_sf"/>
</dbReference>
<dbReference type="InterPro" id="IPR058163">
    <property type="entry name" value="LysR-type_TF_proteobact-type"/>
</dbReference>
<keyword evidence="8" id="KW-1185">Reference proteome</keyword>
<evidence type="ECO:0000256" key="4">
    <source>
        <dbReference type="ARBA" id="ARBA00023163"/>
    </source>
</evidence>
<dbReference type="GO" id="GO:0006351">
    <property type="term" value="P:DNA-templated transcription"/>
    <property type="evidence" value="ECO:0007669"/>
    <property type="project" value="TreeGrafter"/>
</dbReference>
<evidence type="ECO:0000256" key="5">
    <source>
        <dbReference type="SAM" id="MobiDB-lite"/>
    </source>
</evidence>
<dbReference type="GO" id="GO:0003700">
    <property type="term" value="F:DNA-binding transcription factor activity"/>
    <property type="evidence" value="ECO:0007669"/>
    <property type="project" value="InterPro"/>
</dbReference>
<sequence length="309" mass="33066">MDWGDLAFFLAVTRTGSLGAAAKRLGVATTTVSRRIDALEASLGLPLLERRPDGVRATAHGARIVALAEPIEAQAAELERAALTLREGGIARVRVSATETVIADLLAPRLPRLIERAPDVRVELRSSAALVSLARHEADLAIRMSRPTDSALIAKRLPALRLGLWASAGYLGRRAPDAIDLACERLLGYDEGYGLIPEVRWFRESGLDDALVMRTTSTRALLASAVAGAGIALLPEALARPAGLIEVPSPRGLVPRSPWLLVHRDLARVPAVRAVSAWIVESIEHAVRGGRPPRPANGPDRRFRARPGG</sequence>
<reference evidence="7 8" key="1">
    <citation type="submission" date="2015-03" db="EMBL/GenBank/DDBJ databases">
        <title>Genome assembly of Sandaracinus amylolyticus DSM 53668.</title>
        <authorList>
            <person name="Sharma G."/>
            <person name="Subramanian S."/>
        </authorList>
    </citation>
    <scope>NUCLEOTIDE SEQUENCE [LARGE SCALE GENOMIC DNA]</scope>
    <source>
        <strain evidence="7 8">DSM 53668</strain>
    </source>
</reference>
<keyword evidence="4" id="KW-0804">Transcription</keyword>
<dbReference type="InterPro" id="IPR005119">
    <property type="entry name" value="LysR_subst-bd"/>
</dbReference>
<organism evidence="7 8">
    <name type="scientific">Sandaracinus amylolyticus</name>
    <dbReference type="NCBI Taxonomy" id="927083"/>
    <lineage>
        <taxon>Bacteria</taxon>
        <taxon>Pseudomonadati</taxon>
        <taxon>Myxococcota</taxon>
        <taxon>Polyangia</taxon>
        <taxon>Polyangiales</taxon>
        <taxon>Sandaracinaceae</taxon>
        <taxon>Sandaracinus</taxon>
    </lineage>
</organism>
<accession>A0A0F6W8V6</accession>
<dbReference type="InterPro" id="IPR000847">
    <property type="entry name" value="LysR_HTH_N"/>
</dbReference>
<dbReference type="KEGG" id="samy:DB32_007470"/>
<proteinExistence type="inferred from homology"/>
<evidence type="ECO:0000313" key="8">
    <source>
        <dbReference type="Proteomes" id="UP000034883"/>
    </source>
</evidence>
<protein>
    <submittedName>
        <fullName evidence="7">Chromosome initiation inhibitor</fullName>
    </submittedName>
</protein>
<dbReference type="EMBL" id="CP011125">
    <property type="protein sequence ID" value="AKF10321.1"/>
    <property type="molecule type" value="Genomic_DNA"/>
</dbReference>
<feature type="region of interest" description="Disordered" evidence="5">
    <location>
        <begin position="289"/>
        <end position="309"/>
    </location>
</feature>
<dbReference type="SUPFAM" id="SSF53850">
    <property type="entry name" value="Periplasmic binding protein-like II"/>
    <property type="match status" value="1"/>
</dbReference>
<evidence type="ECO:0000256" key="1">
    <source>
        <dbReference type="ARBA" id="ARBA00009437"/>
    </source>
</evidence>
<name>A0A0F6W8V6_9BACT</name>
<dbReference type="RefSeq" id="WP_053237293.1">
    <property type="nucleotide sequence ID" value="NZ_CP011125.1"/>
</dbReference>
<evidence type="ECO:0000313" key="7">
    <source>
        <dbReference type="EMBL" id="AKF10321.1"/>
    </source>
</evidence>
<dbReference type="Proteomes" id="UP000034883">
    <property type="component" value="Chromosome"/>
</dbReference>
<keyword evidence="3" id="KW-0238">DNA-binding</keyword>
<dbReference type="GO" id="GO:0043565">
    <property type="term" value="F:sequence-specific DNA binding"/>
    <property type="evidence" value="ECO:0007669"/>
    <property type="project" value="TreeGrafter"/>
</dbReference>
<keyword evidence="2" id="KW-0805">Transcription regulation</keyword>
<dbReference type="PANTHER" id="PTHR30537:SF3">
    <property type="entry name" value="TRANSCRIPTIONAL REGULATORY PROTEIN"/>
    <property type="match status" value="1"/>
</dbReference>